<feature type="coiled-coil region" evidence="1">
    <location>
        <begin position="167"/>
        <end position="222"/>
    </location>
</feature>
<sequence>MYLKSLEIFGFKSFAKKADISFNTPITAIVGPNGSGKSNVAEAFRFVLGEQSMKSMRGRKTEDLIFNGGDSSARANRASVKLIFDNSKRLLNIDFDEVIIERVIHRDSLSEYLINGTQVRLKDIIELLAGAHIGASGHHMISQGEADRILNANSRERREMIEDALGLKIYQYKREESQRKLEKTRENMDKVESLRKEIAPHLKFLKKQVEKVERTIALREELKNIYKEYLRRESIYLETSEKAIDEESAGPKKDLERLEKELTEAKKVLDEAKNENTKVAELISLEQRLKSAREARDEAMHMIGRIEGELGTLEKIFTREKSAASAEVVSVEFSKVKSLVTRIEELCSELGSISDLGAVKSVAIKIRDSVKSFMEANKNAKAENRAADLEKEIKILREKHVVADDDSKEKESDLKKLSCEYDILQKEIEKEKDTSRDAEKALFRIVAEQNELRGRLSVLRVREDKLKLEKEDFKREIEEGVVLIGRDVYLYESDATEYQDEERHTQEERRKQLEKIKVRLEDSGGTSPNEVMKEFRETSERDEFLAREIIDLEKSAESLTTLITELATKLETLFTDGIHKINKQFGEFFALMFGGGDASLTVVEEKKRRRVSIEELSELGIDTSDDDEEENEIELGVDIKVNLPRKKIRSLEMLSGGERALTSIALLFAMSQVNPPPFIILDETDAALDEANSRKYGDMVENLARVSQLIVITHNRETMSRAGILYGVTMGKEGYSKLLSIAFNEAVVVAK</sequence>
<reference evidence="4" key="1">
    <citation type="submission" date="2017-09" db="EMBL/GenBank/DDBJ databases">
        <title>Depth-based differentiation of microbial function through sediment-hosted aquifers and enrichment of novel symbionts in the deep terrestrial subsurface.</title>
        <authorList>
            <person name="Probst A.J."/>
            <person name="Ladd B."/>
            <person name="Jarett J.K."/>
            <person name="Geller-Mcgrath D.E."/>
            <person name="Sieber C.M.K."/>
            <person name="Emerson J.B."/>
            <person name="Anantharaman K."/>
            <person name="Thomas B.C."/>
            <person name="Malmstrom R."/>
            <person name="Stieglmeier M."/>
            <person name="Klingl A."/>
            <person name="Woyke T."/>
            <person name="Ryan C.M."/>
            <person name="Banfield J.F."/>
        </authorList>
    </citation>
    <scope>NUCLEOTIDE SEQUENCE [LARGE SCALE GENOMIC DNA]</scope>
</reference>
<dbReference type="InterPro" id="IPR003395">
    <property type="entry name" value="RecF/RecN/SMC_N"/>
</dbReference>
<dbReference type="PANTHER" id="PTHR43977">
    <property type="entry name" value="STRUCTURAL MAINTENANCE OF CHROMOSOMES PROTEIN 3"/>
    <property type="match status" value="1"/>
</dbReference>
<organism evidence="3 4">
    <name type="scientific">Candidatus Taylorbacteria bacterium CG10_big_fil_rev_8_21_14_0_10_41_48</name>
    <dbReference type="NCBI Taxonomy" id="1975024"/>
    <lineage>
        <taxon>Bacteria</taxon>
        <taxon>Candidatus Tayloriibacteriota</taxon>
    </lineage>
</organism>
<dbReference type="Gene3D" id="3.40.50.300">
    <property type="entry name" value="P-loop containing nucleotide triphosphate hydrolases"/>
    <property type="match status" value="2"/>
</dbReference>
<feature type="domain" description="RecF/RecN/SMC N-terminal" evidence="2">
    <location>
        <begin position="2"/>
        <end position="736"/>
    </location>
</feature>
<name>A0A2M8LCB3_9BACT</name>
<evidence type="ECO:0000313" key="3">
    <source>
        <dbReference type="EMBL" id="PJE74245.1"/>
    </source>
</evidence>
<evidence type="ECO:0000256" key="1">
    <source>
        <dbReference type="SAM" id="Coils"/>
    </source>
</evidence>
<evidence type="ECO:0000259" key="2">
    <source>
        <dbReference type="Pfam" id="PF02463"/>
    </source>
</evidence>
<protein>
    <recommendedName>
        <fullName evidence="2">RecF/RecN/SMC N-terminal domain-containing protein</fullName>
    </recommendedName>
</protein>
<dbReference type="Proteomes" id="UP000228700">
    <property type="component" value="Unassembled WGS sequence"/>
</dbReference>
<dbReference type="InterPro" id="IPR027417">
    <property type="entry name" value="P-loop_NTPase"/>
</dbReference>
<comment type="caution">
    <text evidence="3">The sequence shown here is derived from an EMBL/GenBank/DDBJ whole genome shotgun (WGS) entry which is preliminary data.</text>
</comment>
<accession>A0A2M8LCB3</accession>
<dbReference type="AlphaFoldDB" id="A0A2M8LCB3"/>
<keyword evidence="1" id="KW-0175">Coiled coil</keyword>
<feature type="coiled-coil region" evidence="1">
    <location>
        <begin position="252"/>
        <end position="302"/>
    </location>
</feature>
<feature type="coiled-coil region" evidence="1">
    <location>
        <begin position="379"/>
        <end position="476"/>
    </location>
</feature>
<evidence type="ECO:0000313" key="4">
    <source>
        <dbReference type="Proteomes" id="UP000228700"/>
    </source>
</evidence>
<dbReference type="SUPFAM" id="SSF52540">
    <property type="entry name" value="P-loop containing nucleoside triphosphate hydrolases"/>
    <property type="match status" value="1"/>
</dbReference>
<dbReference type="Pfam" id="PF02463">
    <property type="entry name" value="SMC_N"/>
    <property type="match status" value="1"/>
</dbReference>
<dbReference type="EMBL" id="PFEQ01000009">
    <property type="protein sequence ID" value="PJE74245.1"/>
    <property type="molecule type" value="Genomic_DNA"/>
</dbReference>
<proteinExistence type="predicted"/>
<gene>
    <name evidence="3" type="ORF">COV01_01990</name>
</gene>